<reference evidence="1" key="1">
    <citation type="submission" date="2021-01" db="EMBL/GenBank/DDBJ databases">
        <authorList>
            <person name="Corre E."/>
            <person name="Pelletier E."/>
            <person name="Niang G."/>
            <person name="Scheremetjew M."/>
            <person name="Finn R."/>
            <person name="Kale V."/>
            <person name="Holt S."/>
            <person name="Cochrane G."/>
            <person name="Meng A."/>
            <person name="Brown T."/>
            <person name="Cohen L."/>
        </authorList>
    </citation>
    <scope>NUCLEOTIDE SEQUENCE</scope>
    <source>
        <strain evidence="1">CCMP826</strain>
    </source>
</reference>
<sequence>MYTAIETTTATAAAPSKIIGSILSKMTRKKTWPICPTNQQIFESREQLKIKHQAPRHRARGARFLRETAHADTMAYRFAPHDALSDALHFLSQQREKTYSALAHTCFW</sequence>
<dbReference type="EMBL" id="HBGV01007126">
    <property type="protein sequence ID" value="CAD9484462.1"/>
    <property type="molecule type" value="Transcribed_RNA"/>
</dbReference>
<gene>
    <name evidence="1" type="ORF">HTAM1171_LOCUS4345</name>
</gene>
<proteinExistence type="predicted"/>
<organism evidence="1">
    <name type="scientific">Helicotheca tamesis</name>
    <dbReference type="NCBI Taxonomy" id="374047"/>
    <lineage>
        <taxon>Eukaryota</taxon>
        <taxon>Sar</taxon>
        <taxon>Stramenopiles</taxon>
        <taxon>Ochrophyta</taxon>
        <taxon>Bacillariophyta</taxon>
        <taxon>Mediophyceae</taxon>
        <taxon>Lithodesmiophycidae</taxon>
        <taxon>Lithodesmiales</taxon>
        <taxon>Lithodesmiaceae</taxon>
        <taxon>Helicotheca</taxon>
    </lineage>
</organism>
<dbReference type="AlphaFoldDB" id="A0A7S2H9S3"/>
<name>A0A7S2H9S3_9STRA</name>
<evidence type="ECO:0000313" key="1">
    <source>
        <dbReference type="EMBL" id="CAD9484462.1"/>
    </source>
</evidence>
<protein>
    <submittedName>
        <fullName evidence="1">Uncharacterized protein</fullName>
    </submittedName>
</protein>
<accession>A0A7S2H9S3</accession>